<reference evidence="1" key="1">
    <citation type="submission" date="2020-02" db="EMBL/GenBank/DDBJ databases">
        <authorList>
            <person name="Meier V. D."/>
        </authorList>
    </citation>
    <scope>NUCLEOTIDE SEQUENCE</scope>
    <source>
        <strain evidence="1">AVDCRST_MAG88</strain>
    </source>
</reference>
<sequence length="125" mass="13565">MNEQEPGGAGGGSRFDPTRYLRQLRGRGGTTDYLDVKWRLVWLRSEHPDAQIVTEHISITPEMAIFKATVTIPGGGSASGYGSETPKDFGDFLEKAETKALGRALIAIGYGTQFAQEFGEDEAPD</sequence>
<dbReference type="EMBL" id="CADCWM010000689">
    <property type="protein sequence ID" value="CAA9576298.1"/>
    <property type="molecule type" value="Genomic_DNA"/>
</dbReference>
<feature type="non-terminal residue" evidence="1">
    <location>
        <position position="125"/>
    </location>
</feature>
<evidence type="ECO:0000313" key="1">
    <source>
        <dbReference type="EMBL" id="CAA9576298.1"/>
    </source>
</evidence>
<name>A0A6J4VDU9_9BACT</name>
<proteinExistence type="predicted"/>
<organism evidence="1">
    <name type="scientific">uncultured Thermomicrobiales bacterium</name>
    <dbReference type="NCBI Taxonomy" id="1645740"/>
    <lineage>
        <taxon>Bacteria</taxon>
        <taxon>Pseudomonadati</taxon>
        <taxon>Thermomicrobiota</taxon>
        <taxon>Thermomicrobia</taxon>
        <taxon>Thermomicrobiales</taxon>
        <taxon>environmental samples</taxon>
    </lineage>
</organism>
<protein>
    <submittedName>
        <fullName evidence="1">Phage protein</fullName>
    </submittedName>
</protein>
<dbReference type="AlphaFoldDB" id="A0A6J4VDU9"/>
<gene>
    <name evidence="1" type="ORF">AVDCRST_MAG88-2846</name>
</gene>
<accession>A0A6J4VDU9</accession>